<accession>A0A1N7SGP5</accession>
<reference evidence="1 2" key="1">
    <citation type="submission" date="2016-12" db="EMBL/GenBank/DDBJ databases">
        <authorList>
            <person name="Song W.-J."/>
            <person name="Kurnit D.M."/>
        </authorList>
    </citation>
    <scope>NUCLEOTIDE SEQUENCE [LARGE SCALE GENOMIC DNA]</scope>
    <source>
        <strain evidence="1 2">STM7296</strain>
    </source>
</reference>
<name>A0A1N7SGP5_9BURK</name>
<keyword evidence="2" id="KW-1185">Reference proteome</keyword>
<evidence type="ECO:0000313" key="1">
    <source>
        <dbReference type="EMBL" id="SIT46533.1"/>
    </source>
</evidence>
<dbReference type="Proteomes" id="UP000187012">
    <property type="component" value="Unassembled WGS sequence"/>
</dbReference>
<dbReference type="AlphaFoldDB" id="A0A1N7SGP5"/>
<dbReference type="EMBL" id="CYGX02000067">
    <property type="protein sequence ID" value="SIT46533.1"/>
    <property type="molecule type" value="Genomic_DNA"/>
</dbReference>
<proteinExistence type="predicted"/>
<organism evidence="1 2">
    <name type="scientific">Paraburkholderia ribeironis</name>
    <dbReference type="NCBI Taxonomy" id="1247936"/>
    <lineage>
        <taxon>Bacteria</taxon>
        <taxon>Pseudomonadati</taxon>
        <taxon>Pseudomonadota</taxon>
        <taxon>Betaproteobacteria</taxon>
        <taxon>Burkholderiales</taxon>
        <taxon>Burkholderiaceae</taxon>
        <taxon>Paraburkholderia</taxon>
    </lineage>
</organism>
<sequence>MDHRAYTGDSRVVMDDAQSGALWRRRHVAAGLIERGVQAWTLGQLGVKSGPAVEGGPVNLPREQSKRASLSAQYAANRDPSRTGKRCMPVWLRACAHRLAAYVCCRAQTGQLNVLLGAVATGSSWPLD</sequence>
<protein>
    <submittedName>
        <fullName evidence="1">Uncharacterized protein</fullName>
    </submittedName>
</protein>
<gene>
    <name evidence="1" type="ORF">BN2475_670001</name>
</gene>
<evidence type="ECO:0000313" key="2">
    <source>
        <dbReference type="Proteomes" id="UP000187012"/>
    </source>
</evidence>